<reference evidence="7 8" key="1">
    <citation type="submission" date="2019-11" db="EMBL/GenBank/DDBJ databases">
        <title>Whole Genome Sequencing and Comparative Genomic Analyses of Lysinibacillus pakistanensis LZH-9, a Halotolerant Strain with Excellent COD Removal Capability.</title>
        <authorList>
            <person name="Zhou H."/>
        </authorList>
    </citation>
    <scope>NUCLEOTIDE SEQUENCE [LARGE SCALE GENOMIC DNA]</scope>
    <source>
        <strain evidence="7 8">LZH-9</strain>
    </source>
</reference>
<dbReference type="Proteomes" id="UP000373269">
    <property type="component" value="Chromosome"/>
</dbReference>
<keyword evidence="4" id="KW-0804">Transcription</keyword>
<dbReference type="InterPro" id="IPR036388">
    <property type="entry name" value="WH-like_DNA-bd_sf"/>
</dbReference>
<dbReference type="Gene3D" id="1.10.10.10">
    <property type="entry name" value="Winged helix-like DNA-binding domain superfamily/Winged helix DNA-binding domain"/>
    <property type="match status" value="1"/>
</dbReference>
<protein>
    <submittedName>
        <fullName evidence="7">Sigma-70 family RNA polymerase sigma factor</fullName>
    </submittedName>
</protein>
<dbReference type="SUPFAM" id="SSF88946">
    <property type="entry name" value="Sigma2 domain of RNA polymerase sigma factors"/>
    <property type="match status" value="1"/>
</dbReference>
<dbReference type="PANTHER" id="PTHR43133">
    <property type="entry name" value="RNA POLYMERASE ECF-TYPE SIGMA FACTO"/>
    <property type="match status" value="1"/>
</dbReference>
<feature type="domain" description="RNA polymerase sigma factor 70 region 4 type 2" evidence="6">
    <location>
        <begin position="106"/>
        <end position="155"/>
    </location>
</feature>
<name>A0ABX6DBE2_9BACI</name>
<evidence type="ECO:0000259" key="5">
    <source>
        <dbReference type="Pfam" id="PF04542"/>
    </source>
</evidence>
<organism evidence="7 8">
    <name type="scientific">Lysinibacillus pakistanensis</name>
    <dbReference type="NCBI Taxonomy" id="759811"/>
    <lineage>
        <taxon>Bacteria</taxon>
        <taxon>Bacillati</taxon>
        <taxon>Bacillota</taxon>
        <taxon>Bacilli</taxon>
        <taxon>Bacillales</taxon>
        <taxon>Bacillaceae</taxon>
        <taxon>Lysinibacillus</taxon>
    </lineage>
</organism>
<dbReference type="InterPro" id="IPR039425">
    <property type="entry name" value="RNA_pol_sigma-70-like"/>
</dbReference>
<evidence type="ECO:0000256" key="1">
    <source>
        <dbReference type="ARBA" id="ARBA00010641"/>
    </source>
</evidence>
<dbReference type="InterPro" id="IPR013325">
    <property type="entry name" value="RNA_pol_sigma_r2"/>
</dbReference>
<evidence type="ECO:0000256" key="4">
    <source>
        <dbReference type="ARBA" id="ARBA00023163"/>
    </source>
</evidence>
<dbReference type="Pfam" id="PF08281">
    <property type="entry name" value="Sigma70_r4_2"/>
    <property type="match status" value="1"/>
</dbReference>
<dbReference type="EMBL" id="CP045835">
    <property type="protein sequence ID" value="QGG51172.1"/>
    <property type="molecule type" value="Genomic_DNA"/>
</dbReference>
<comment type="similarity">
    <text evidence="1">Belongs to the sigma-70 factor family. ECF subfamily.</text>
</comment>
<gene>
    <name evidence="7" type="ORF">GDS87_09440</name>
</gene>
<keyword evidence="8" id="KW-1185">Reference proteome</keyword>
<dbReference type="PANTHER" id="PTHR43133:SF51">
    <property type="entry name" value="RNA POLYMERASE SIGMA FACTOR"/>
    <property type="match status" value="1"/>
</dbReference>
<dbReference type="InterPro" id="IPR013324">
    <property type="entry name" value="RNA_pol_sigma_r3/r4-like"/>
</dbReference>
<proteinExistence type="inferred from homology"/>
<dbReference type="RefSeq" id="WP_054771805.1">
    <property type="nucleotide sequence ID" value="NZ_CP045835.1"/>
</dbReference>
<dbReference type="InterPro" id="IPR014284">
    <property type="entry name" value="RNA_pol_sigma-70_dom"/>
</dbReference>
<evidence type="ECO:0000256" key="3">
    <source>
        <dbReference type="ARBA" id="ARBA00023082"/>
    </source>
</evidence>
<dbReference type="Pfam" id="PF04542">
    <property type="entry name" value="Sigma70_r2"/>
    <property type="match status" value="1"/>
</dbReference>
<evidence type="ECO:0000313" key="8">
    <source>
        <dbReference type="Proteomes" id="UP000373269"/>
    </source>
</evidence>
<feature type="domain" description="RNA polymerase sigma-70 region 2" evidence="5">
    <location>
        <begin position="13"/>
        <end position="73"/>
    </location>
</feature>
<sequence>MNEEFGIQLHEKLKAVYFTLLKMGANKQDAEDILQETAYQFIKYIDGIDANYAEAWLYRVAINKFYDALRKKKHANNYVLTFNLQDLLDEQTPESYVLQKEAQTTIQQTLSMLQPKEMELLILKYSAELTLNEIAILFQTTDKSIKTQLARARKKFSEVFERTGDYGKNINY</sequence>
<dbReference type="InterPro" id="IPR013249">
    <property type="entry name" value="RNA_pol_sigma70_r4_t2"/>
</dbReference>
<evidence type="ECO:0000259" key="6">
    <source>
        <dbReference type="Pfam" id="PF08281"/>
    </source>
</evidence>
<dbReference type="InterPro" id="IPR007627">
    <property type="entry name" value="RNA_pol_sigma70_r2"/>
</dbReference>
<dbReference type="SUPFAM" id="SSF88659">
    <property type="entry name" value="Sigma3 and sigma4 domains of RNA polymerase sigma factors"/>
    <property type="match status" value="1"/>
</dbReference>
<evidence type="ECO:0000313" key="7">
    <source>
        <dbReference type="EMBL" id="QGG51172.1"/>
    </source>
</evidence>
<accession>A0ABX6DBE2</accession>
<dbReference type="NCBIfam" id="TIGR02937">
    <property type="entry name" value="sigma70-ECF"/>
    <property type="match status" value="1"/>
</dbReference>
<dbReference type="Gene3D" id="1.10.1740.10">
    <property type="match status" value="1"/>
</dbReference>
<evidence type="ECO:0000256" key="2">
    <source>
        <dbReference type="ARBA" id="ARBA00023015"/>
    </source>
</evidence>
<keyword evidence="2" id="KW-0805">Transcription regulation</keyword>
<keyword evidence="3" id="KW-0731">Sigma factor</keyword>